<dbReference type="AlphaFoldDB" id="A0A921NQS7"/>
<feature type="region of interest" description="Disordered" evidence="1">
    <location>
        <begin position="1"/>
        <end position="26"/>
    </location>
</feature>
<comment type="caution">
    <text evidence="3">The sequence shown here is derived from an EMBL/GenBank/DDBJ whole genome shotgun (WGS) entry which is preliminary data.</text>
</comment>
<evidence type="ECO:0000313" key="2">
    <source>
        <dbReference type="EMBL" id="KAF0674342.1"/>
    </source>
</evidence>
<dbReference type="EMBL" id="APKE01000118">
    <property type="protein sequence ID" value="KAF0674342.1"/>
    <property type="molecule type" value="Genomic_DNA"/>
</dbReference>
<keyword evidence="4" id="KW-1185">Reference proteome</keyword>
<organism evidence="3 4">
    <name type="scientific">Profundibacterium mesophilum KAUST100406-0324</name>
    <dbReference type="NCBI Taxonomy" id="1037889"/>
    <lineage>
        <taxon>Bacteria</taxon>
        <taxon>Pseudomonadati</taxon>
        <taxon>Pseudomonadota</taxon>
        <taxon>Alphaproteobacteria</taxon>
        <taxon>Rhodobacterales</taxon>
        <taxon>Roseobacteraceae</taxon>
        <taxon>Profundibacterium</taxon>
    </lineage>
</organism>
<sequence length="26" mass="2860">MTPEQHKIIEMAQGGEPPAEIARRLG</sequence>
<proteinExistence type="predicted"/>
<evidence type="ECO:0000256" key="1">
    <source>
        <dbReference type="SAM" id="MobiDB-lite"/>
    </source>
</evidence>
<reference evidence="3" key="1">
    <citation type="submission" date="2013-03" db="EMBL/GenBank/DDBJ databases">
        <title>Genome Sequence of the Profundibacterium mesophilum strain KAUST100406-0324T from Red Sea, a novel genus in the family Rhodobacteraceae.</title>
        <authorList>
            <person name="Essack M."/>
            <person name="Alam I."/>
            <person name="Lafi F."/>
            <person name="Alawi W."/>
            <person name="Kamanu F."/>
            <person name="Al-Suwailem A."/>
            <person name="Lee O.O."/>
            <person name="Xu Y."/>
            <person name="Bajic V."/>
            <person name="Qian P.-Y."/>
            <person name="Archer J."/>
        </authorList>
    </citation>
    <scope>NUCLEOTIDE SEQUENCE</scope>
    <source>
        <strain evidence="3">KAUST100406-0324</strain>
    </source>
</reference>
<name>A0A921NQS7_9RHOB</name>
<protein>
    <submittedName>
        <fullName evidence="3">Uncharacterized protein</fullName>
    </submittedName>
</protein>
<accession>A0A921NQS7</accession>
<dbReference type="Proteomes" id="UP000698242">
    <property type="component" value="Unassembled WGS sequence"/>
</dbReference>
<evidence type="ECO:0000313" key="4">
    <source>
        <dbReference type="Proteomes" id="UP000698242"/>
    </source>
</evidence>
<feature type="non-terminal residue" evidence="3">
    <location>
        <position position="26"/>
    </location>
</feature>
<gene>
    <name evidence="3" type="ORF">PMES_03374</name>
    <name evidence="2" type="ORF">PMES_03376</name>
</gene>
<dbReference type="EMBL" id="APKE01000117">
    <property type="protein sequence ID" value="KAF0674344.1"/>
    <property type="molecule type" value="Genomic_DNA"/>
</dbReference>
<evidence type="ECO:0000313" key="3">
    <source>
        <dbReference type="EMBL" id="KAF0674344.1"/>
    </source>
</evidence>